<reference evidence="3" key="1">
    <citation type="book" date="2010" name="EXTREMOPHILES" publisher="0:0-0">
        <title>Complete genome sequences of ten hyperthermophilic archaea reveal their metabolic capabilities and possible ecological roles.</title>
        <editorList>
            <person name="?"/>
        </editorList>
        <authorList>
            <person name="Ravin N.V."/>
            <person name="Mardanov A.V."/>
            <person name="Bonch-Osmolovskaya E.A."/>
            <person name="Skryabin K.G."/>
        </authorList>
    </citation>
    <scope>NUCLEOTIDE SEQUENCE [LARGE SCALE GENOMIC DNA]</scope>
    <source>
        <strain evidence="3">1505</strain>
    </source>
</reference>
<protein>
    <submittedName>
        <fullName evidence="2">Uncharacterized protein</fullName>
    </submittedName>
</protein>
<evidence type="ECO:0000313" key="2">
    <source>
        <dbReference type="EMBL" id="AJB42884.1"/>
    </source>
</evidence>
<dbReference type="KEGG" id="tcb:TCARB_1848"/>
<dbReference type="Proteomes" id="UP000266720">
    <property type="component" value="Chromosome"/>
</dbReference>
<feature type="compositionally biased region" description="Pro residues" evidence="1">
    <location>
        <begin position="1292"/>
        <end position="1306"/>
    </location>
</feature>
<sequence length="1314" mass="149923">MNNNQTKITAIVLLLLLTTTTLLSIIPTTHALSPEDFNVLFPITTNDQDQSYNFLTTIYWVYTEEDALQIYKAFYIIKGLSPNPSCKNPTIRIITEEQDKTIFTVKPSNLSAFMRYVDEALNKIQQDEGKTLEKIFKENFRKIADIIKKNIQENPSRTYNAIADCGTSKTYAQVWTPYPLIVSTDVLLEYITNGVKDYALLKTDRLDIEWSSDDFSYVVLKNTNPDLLKDEFHVNIIVLRDIILDTLRLYWVIIPNNATIINYALSRSAPLGLIPIAYPPQEQMPGSQDKLSSAVTSFLFDTNFRVLTQLSNEYSPTAVKVAFAVKLAYGDSPLAVGNPACGLDQLPAIKQSFLDFVAKIYKANFTTLCPTLRIKPFEAGGKTYYLATVAFPYVRYVKKDTNKASPFPYFGAIKMSLIPYEYPELGGMIKDIVYSIEYFDNNGHPLAPFIDVAIKTTIEASSAFLGMALFGSYTVTEKDALKYFAENYLGGAYRVEVPPSAEVLAQWMRDPQNAPAGVIFKVNELTDNQVVFKLSGFRKQPDYSKFITDKFIKIFQEARAQTIDELARLKQASEAARQFDKAEMYQKMIDYIQTRWGDDNEILQFLKTNVLTEDVRKPDAVMFTDDRIPVNLEFKTANSLAKYEDTLLSEAARDAYLNYKDVPSKLVSYLGDAEALTYQEEIIAKANARLFEHVYDKSVEYALLKSPVAQEGRLLRLGKRALSLLLGIGEEVPLDFYFWQNWFVIIPDLPDKFVDFLKGLGLPVPDLPKLYERPSEANIQSVPSDILKKVPPKMSFTIDYDTGQQFVIKSEQLKNDNQTLVEVVPIGVTSNLEYYAYLVVKLKANGTDPVTSKVIFVPISLEIYYRLRVPIEDLIGTPPTTFNITYKNYDHVNPFNPAWTPKDNWTYVDSASDKTGLDTTAVSLNIETTWATPDYQRATGYKVYVSNGTIVLTTNTTTTYTNFPYIERVSVEYEPINRFAFAVSWNIHNFTIPPNWHYELAWIAFYENGYGFEVVPVINQTSSPDIVFLGYYDTVNYVDVPLIYLSKQELNNRWLVWNFDIYPNGTAMLSLYDEHGNLIATSRIGTFQMYDPSYWWYDFYIWADNFTNTVNVNGSPFTGTVNIDTRIDWIALHHYDNKSLLAPGLEWVADWWDELFGYVGGIPNRTRTLELYYRGNLVKKFNLTYNPICTYMYNGVCKSYVYDYFYQDNSTDSYTADYIILRDAYGNITKKIDGIYLRKLPNLTYYYIFPINFALDQSNQTADPLGTASTQCFSGSAYTTSTTTTKTRHPNHPPVIPKSRTPPSPRIKPARGKS</sequence>
<dbReference type="RefSeq" id="WP_052887234.1">
    <property type="nucleotide sequence ID" value="NZ_CP007493.1"/>
</dbReference>
<evidence type="ECO:0000313" key="3">
    <source>
        <dbReference type="Proteomes" id="UP000266720"/>
    </source>
</evidence>
<feature type="region of interest" description="Disordered" evidence="1">
    <location>
        <begin position="1280"/>
        <end position="1314"/>
    </location>
</feature>
<dbReference type="EMBL" id="CP007493">
    <property type="protein sequence ID" value="AJB42884.1"/>
    <property type="molecule type" value="Genomic_DNA"/>
</dbReference>
<proteinExistence type="predicted"/>
<name>A0A3G1AA97_9CREN</name>
<gene>
    <name evidence="2" type="ORF">TCARB_1848</name>
</gene>
<dbReference type="GeneID" id="25407257"/>
<organism evidence="2 3">
    <name type="scientific">Thermofilum adornatum 1505</name>
    <dbReference type="NCBI Taxonomy" id="697581"/>
    <lineage>
        <taxon>Archaea</taxon>
        <taxon>Thermoproteota</taxon>
        <taxon>Thermoprotei</taxon>
        <taxon>Thermofilales</taxon>
        <taxon>Thermofilaceae</taxon>
        <taxon>Thermofilum</taxon>
    </lineage>
</organism>
<accession>A0A3G1AA97</accession>
<evidence type="ECO:0000256" key="1">
    <source>
        <dbReference type="SAM" id="MobiDB-lite"/>
    </source>
</evidence>